<feature type="region of interest" description="RU B" evidence="4">
    <location>
        <begin position="109"/>
        <end position="246"/>
    </location>
</feature>
<comment type="function">
    <text evidence="4">Responsible for the hydrolysis of cyanuric acid, an intermediate formed during catabolism of s-triazine based compounds in herbicides such as atrazine and polymers such as melamine. Catalyzes the hydrolytic opening of the s-triazine ring of cyanuric acid (2,4,6-trihydroxy-s-triazine) to yield carbon dioxide and carboxybiuret, which spontaneously decarboxylates to biuret.</text>
</comment>
<comment type="subunit">
    <text evidence="2 4">Homotetramer.</text>
</comment>
<comment type="similarity">
    <text evidence="1 4">Belongs to the cyclic amide hydrolase (CyAH) family.</text>
</comment>
<feature type="region of interest" description="Disordered" evidence="5">
    <location>
        <begin position="1"/>
        <end position="20"/>
    </location>
</feature>
<feature type="binding site" evidence="4">
    <location>
        <position position="356"/>
    </location>
    <ligand>
        <name>Mg(2+)</name>
        <dbReference type="ChEBI" id="CHEBI:18420"/>
        <note>structural</note>
    </ligand>
</feature>
<dbReference type="Gene3D" id="3.30.1330.170">
    <property type="entry name" value="Cyanuric acid hydrolase/Barbiturase, RU A"/>
    <property type="match status" value="1"/>
</dbReference>
<dbReference type="Pfam" id="PF09663">
    <property type="entry name" value="Amido_AtzD_TrzD"/>
    <property type="match status" value="1"/>
</dbReference>
<feature type="binding site" evidence="4">
    <location>
        <begin position="345"/>
        <end position="346"/>
    </location>
    <ligand>
        <name>substrate</name>
    </ligand>
</feature>
<evidence type="ECO:0000256" key="2">
    <source>
        <dbReference type="ARBA" id="ARBA00011881"/>
    </source>
</evidence>
<dbReference type="EC" id="3.5.2.15" evidence="4"/>
<accession>A0A2S0NEN8</accession>
<dbReference type="KEGG" id="phr:C6569_17010"/>
<comment type="domain">
    <text evidence="4">The monomer structure is formed from three repeating units (RUs) that share the same structure as one another. The monomer, the active site and substrate all possess threefold rotational symmetry, to the extent that the active site possesses three potential Ser-Lys catalytic dyads. It is possible that any or all of the three active-site serines may act as nucleophile (albeit only one can do so per catalytic cycle).</text>
</comment>
<protein>
    <recommendedName>
        <fullName evidence="4">Cyanuric acid amidohydrolase</fullName>
        <shortName evidence="4">CAH</shortName>
        <ecNumber evidence="4">3.5.2.15</ecNumber>
    </recommendedName>
</protein>
<comment type="catalytic activity">
    <reaction evidence="4">
        <text>cyanurate + H2O = 1-carboxybiuret + H(+)</text>
        <dbReference type="Rhea" id="RHEA:70363"/>
        <dbReference type="ChEBI" id="CHEBI:15377"/>
        <dbReference type="ChEBI" id="CHEBI:15378"/>
        <dbReference type="ChEBI" id="CHEBI:38028"/>
        <dbReference type="ChEBI" id="CHEBI:142864"/>
        <dbReference type="EC" id="3.5.2.15"/>
    </reaction>
</comment>
<feature type="binding site" evidence="4">
    <location>
        <position position="326"/>
    </location>
    <ligand>
        <name>substrate</name>
    </ligand>
</feature>
<feature type="region of interest" description="RU A" evidence="4">
    <location>
        <begin position="1"/>
        <end position="103"/>
    </location>
</feature>
<dbReference type="GO" id="GO:0019381">
    <property type="term" value="P:atrazine catabolic process"/>
    <property type="evidence" value="ECO:0007669"/>
    <property type="project" value="UniProtKB-UniRule"/>
</dbReference>
<reference evidence="6 7" key="1">
    <citation type="submission" date="2018-03" db="EMBL/GenBank/DDBJ databases">
        <title>Genome sequencing of Phreatobacter sp.</title>
        <authorList>
            <person name="Kim S.-J."/>
            <person name="Heo J."/>
            <person name="Kwon S.-W."/>
        </authorList>
    </citation>
    <scope>NUCLEOTIDE SEQUENCE [LARGE SCALE GENOMIC DNA]</scope>
    <source>
        <strain evidence="6 7">S-12</strain>
    </source>
</reference>
<feature type="active site" evidence="4">
    <location>
        <position position="159"/>
    </location>
</feature>
<feature type="site" description="Important for substrate specificity" evidence="4">
    <location>
        <position position="322"/>
    </location>
</feature>
<keyword evidence="4" id="KW-0479">Metal-binding</keyword>
<comment type="pathway">
    <text evidence="4">Xenobiotic degradation; atrazine degradation; biuret from cyanurate: step 1/1.</text>
</comment>
<feature type="binding site" evidence="4">
    <location>
        <position position="299"/>
    </location>
    <ligand>
        <name>Mg(2+)</name>
        <dbReference type="ChEBI" id="CHEBI:18420"/>
        <note>structural</note>
    </ligand>
</feature>
<dbReference type="UniPathway" id="UPA00008">
    <property type="reaction ID" value="UER00502"/>
</dbReference>
<dbReference type="InterPro" id="IPR043006">
    <property type="entry name" value="AtzD/Barbiturase_RUB"/>
</dbReference>
<comment type="activity regulation">
    <text evidence="4">Inhibited by barbituric acid.</text>
</comment>
<organism evidence="6 7">
    <name type="scientific">Phreatobacter cathodiphilus</name>
    <dbReference type="NCBI Taxonomy" id="1868589"/>
    <lineage>
        <taxon>Bacteria</taxon>
        <taxon>Pseudomonadati</taxon>
        <taxon>Pseudomonadota</taxon>
        <taxon>Alphaproteobacteria</taxon>
        <taxon>Hyphomicrobiales</taxon>
        <taxon>Phreatobacteraceae</taxon>
        <taxon>Phreatobacter</taxon>
    </lineage>
</organism>
<dbReference type="EMBL" id="CP027668">
    <property type="protein sequence ID" value="AVO46622.1"/>
    <property type="molecule type" value="Genomic_DNA"/>
</dbReference>
<dbReference type="Proteomes" id="UP000237889">
    <property type="component" value="Chromosome"/>
</dbReference>
<feature type="binding site" evidence="4">
    <location>
        <position position="353"/>
    </location>
    <ligand>
        <name>Mg(2+)</name>
        <dbReference type="ChEBI" id="CHEBI:18420"/>
        <note>structural</note>
    </ligand>
</feature>
<evidence type="ECO:0000313" key="7">
    <source>
        <dbReference type="Proteomes" id="UP000237889"/>
    </source>
</evidence>
<proteinExistence type="inferred from homology"/>
<dbReference type="Gene3D" id="3.30.1330.180">
    <property type="entry name" value="Cyanuric acid hydrolase/Barbiturase, RU B"/>
    <property type="match status" value="1"/>
</dbReference>
<evidence type="ECO:0000256" key="4">
    <source>
        <dbReference type="HAMAP-Rule" id="MF_01989"/>
    </source>
</evidence>
<keyword evidence="4" id="KW-0460">Magnesium</keyword>
<feature type="binding site" evidence="4">
    <location>
        <position position="348"/>
    </location>
    <ligand>
        <name>Mg(2+)</name>
        <dbReference type="ChEBI" id="CHEBI:18420"/>
        <note>structural</note>
    </ligand>
</feature>
<dbReference type="AlphaFoldDB" id="A0A2S0NEN8"/>
<name>A0A2S0NEN8_9HYPH</name>
<dbReference type="InterPro" id="IPR043008">
    <property type="entry name" value="AtzD/Barbiturase_RUA"/>
</dbReference>
<gene>
    <name evidence="6" type="ORF">C6569_17010</name>
</gene>
<feature type="binding site" evidence="4">
    <location>
        <position position="191"/>
    </location>
    <ligand>
        <name>substrate</name>
    </ligand>
</feature>
<keyword evidence="7" id="KW-1185">Reference proteome</keyword>
<feature type="region of interest" description="RU C" evidence="4">
    <location>
        <begin position="252"/>
        <end position="366"/>
    </location>
</feature>
<evidence type="ECO:0000256" key="3">
    <source>
        <dbReference type="ARBA" id="ARBA00022801"/>
    </source>
</evidence>
<sequence length="366" mass="37154">MPPHAHRPRPPHHRTGPDDVSGLEAAIAAGRIDPSGILAIFGKTEGNGCVNDFTRGFATQSLTLALARHIGPERAAAVCYVMSGGTEGAMAPHWTVFERVEGEGATGPALAVGRVHTAPLPAEHLGRTGQVEQVAAGIAEAMRQAGLTDPRDVHFVQVKCPLLTAQRIGEAEARGARVAVRDTLKSMGLSRGASSLGVAVALGEIAPEAVTDAAIGRDLALFSGRASASAGVELLGHEIVVLGMSAAWSGDLAVDHAVMADAIDVEPVRAALARLGLGAAGQLDAAARGRLVALLAKAEASPDGAVRGARHTMLDDSDISSTRHARAFVAGALAGLVGRTDIYVSGGAEHQGPPGGGPVAVIAQRG</sequence>
<evidence type="ECO:0000313" key="6">
    <source>
        <dbReference type="EMBL" id="AVO46622.1"/>
    </source>
</evidence>
<dbReference type="OrthoDB" id="569708at2"/>
<dbReference type="InterPro" id="IPR043007">
    <property type="entry name" value="AtzD/Barbiturase_RUC"/>
</dbReference>
<comment type="caution">
    <text evidence="4">Lacks conserved residue(s) required for the propagation of feature annotation.</text>
</comment>
<dbReference type="HAMAP" id="MF_01989">
    <property type="entry name" value="Cyc_amidohydrol"/>
    <property type="match status" value="1"/>
</dbReference>
<dbReference type="GO" id="GO:0018753">
    <property type="term" value="F:cyanuric acid amidohydrolase activity"/>
    <property type="evidence" value="ECO:0007669"/>
    <property type="project" value="UniProtKB-UniRule"/>
</dbReference>
<dbReference type="RefSeq" id="WP_106749992.1">
    <property type="nucleotide sequence ID" value="NZ_CP027668.1"/>
</dbReference>
<feature type="active site" description="Nucleophile" evidence="4">
    <location>
        <position position="229"/>
    </location>
</feature>
<dbReference type="NCBIfam" id="TIGR02714">
    <property type="entry name" value="amido_AtzD_TrzD"/>
    <property type="match status" value="1"/>
</dbReference>
<feature type="binding site" evidence="4">
    <location>
        <begin position="229"/>
        <end position="230"/>
    </location>
    <ligand>
        <name>substrate</name>
    </ligand>
</feature>
<dbReference type="GO" id="GO:0046872">
    <property type="term" value="F:metal ion binding"/>
    <property type="evidence" value="ECO:0007669"/>
    <property type="project" value="UniProtKB-UniRule"/>
</dbReference>
<feature type="binding site" evidence="4">
    <location>
        <position position="352"/>
    </location>
    <ligand>
        <name>Mg(2+)</name>
        <dbReference type="ChEBI" id="CHEBI:18420"/>
        <note>structural</note>
    </ligand>
</feature>
<dbReference type="Gene3D" id="3.30.1330.160">
    <property type="entry name" value="Cyanuric acid hydrolase/Barbituras, RU C"/>
    <property type="match status" value="1"/>
</dbReference>
<keyword evidence="3 4" id="KW-0378">Hydrolase</keyword>
<feature type="compositionally biased region" description="Basic residues" evidence="5">
    <location>
        <begin position="1"/>
        <end position="14"/>
    </location>
</feature>
<feature type="binding site" evidence="4">
    <location>
        <position position="55"/>
    </location>
    <ligand>
        <name>substrate</name>
    </ligand>
</feature>
<feature type="binding site" evidence="4">
    <location>
        <begin position="83"/>
        <end position="84"/>
    </location>
    <ligand>
        <name>substrate</name>
    </ligand>
</feature>
<evidence type="ECO:0000256" key="5">
    <source>
        <dbReference type="SAM" id="MobiDB-lite"/>
    </source>
</evidence>
<dbReference type="InterPro" id="IPR014086">
    <property type="entry name" value="AtzD/Barbiturase"/>
</dbReference>
<feature type="binding site" evidence="4">
    <location>
        <position position="351"/>
    </location>
    <ligand>
        <name>Mg(2+)</name>
        <dbReference type="ChEBI" id="CHEBI:18420"/>
        <note>structural</note>
    </ligand>
</feature>
<evidence type="ECO:0000256" key="1">
    <source>
        <dbReference type="ARBA" id="ARBA00010947"/>
    </source>
</evidence>